<keyword evidence="3" id="KW-1185">Reference proteome</keyword>
<name>A0A9P5ZP71_PLEER</name>
<dbReference type="OrthoDB" id="2728078at2759"/>
<dbReference type="AlphaFoldDB" id="A0A9P5ZP71"/>
<protein>
    <submittedName>
        <fullName evidence="2">Uncharacterized protein</fullName>
    </submittedName>
</protein>
<dbReference type="Proteomes" id="UP000807025">
    <property type="component" value="Unassembled WGS sequence"/>
</dbReference>
<gene>
    <name evidence="2" type="ORF">BDN71DRAFT_1399653</name>
</gene>
<organism evidence="2 3">
    <name type="scientific">Pleurotus eryngii</name>
    <name type="common">Boletus of the steppes</name>
    <dbReference type="NCBI Taxonomy" id="5323"/>
    <lineage>
        <taxon>Eukaryota</taxon>
        <taxon>Fungi</taxon>
        <taxon>Dikarya</taxon>
        <taxon>Basidiomycota</taxon>
        <taxon>Agaricomycotina</taxon>
        <taxon>Agaricomycetes</taxon>
        <taxon>Agaricomycetidae</taxon>
        <taxon>Agaricales</taxon>
        <taxon>Pleurotineae</taxon>
        <taxon>Pleurotaceae</taxon>
        <taxon>Pleurotus</taxon>
    </lineage>
</organism>
<evidence type="ECO:0000313" key="3">
    <source>
        <dbReference type="Proteomes" id="UP000807025"/>
    </source>
</evidence>
<feature type="compositionally biased region" description="Acidic residues" evidence="1">
    <location>
        <begin position="162"/>
        <end position="174"/>
    </location>
</feature>
<evidence type="ECO:0000313" key="2">
    <source>
        <dbReference type="EMBL" id="KAF9490618.1"/>
    </source>
</evidence>
<accession>A0A9P5ZP71</accession>
<sequence>DLKTMVTTALKYRTRLEAIKITKKAAREMPIWVHARENARLRMATTSNASICLCTKHRIRLVGDAELIANHLTHPQHRRSKRCKCPGCTEAKNTHRCTHSAECFKRARQLLDKLPAKWDPRKINDHINREDEPQQEWKTFNHRLGEVDNLEDAVRIFTSSQIDDEQAPEEDDQGEQTSQGVATDGSCLHATTQEATAGTGIFYAPRDKRNMSIRVPNTFA</sequence>
<evidence type="ECO:0000256" key="1">
    <source>
        <dbReference type="SAM" id="MobiDB-lite"/>
    </source>
</evidence>
<feature type="non-terminal residue" evidence="2">
    <location>
        <position position="1"/>
    </location>
</feature>
<reference evidence="2" key="1">
    <citation type="submission" date="2020-11" db="EMBL/GenBank/DDBJ databases">
        <authorList>
            <consortium name="DOE Joint Genome Institute"/>
            <person name="Ahrendt S."/>
            <person name="Riley R."/>
            <person name="Andreopoulos W."/>
            <person name="Labutti K."/>
            <person name="Pangilinan J."/>
            <person name="Ruiz-Duenas F.J."/>
            <person name="Barrasa J.M."/>
            <person name="Sanchez-Garcia M."/>
            <person name="Camarero S."/>
            <person name="Miyauchi S."/>
            <person name="Serrano A."/>
            <person name="Linde D."/>
            <person name="Babiker R."/>
            <person name="Drula E."/>
            <person name="Ayuso-Fernandez I."/>
            <person name="Pacheco R."/>
            <person name="Padilla G."/>
            <person name="Ferreira P."/>
            <person name="Barriuso J."/>
            <person name="Kellner H."/>
            <person name="Castanera R."/>
            <person name="Alfaro M."/>
            <person name="Ramirez L."/>
            <person name="Pisabarro A.G."/>
            <person name="Kuo A."/>
            <person name="Tritt A."/>
            <person name="Lipzen A."/>
            <person name="He G."/>
            <person name="Yan M."/>
            <person name="Ng V."/>
            <person name="Cullen D."/>
            <person name="Martin F."/>
            <person name="Rosso M.-N."/>
            <person name="Henrissat B."/>
            <person name="Hibbett D."/>
            <person name="Martinez A.T."/>
            <person name="Grigoriev I.V."/>
        </authorList>
    </citation>
    <scope>NUCLEOTIDE SEQUENCE</scope>
    <source>
        <strain evidence="2">ATCC 90797</strain>
    </source>
</reference>
<comment type="caution">
    <text evidence="2">The sequence shown here is derived from an EMBL/GenBank/DDBJ whole genome shotgun (WGS) entry which is preliminary data.</text>
</comment>
<feature type="region of interest" description="Disordered" evidence="1">
    <location>
        <begin position="160"/>
        <end position="184"/>
    </location>
</feature>
<dbReference type="EMBL" id="MU154637">
    <property type="protein sequence ID" value="KAF9490618.1"/>
    <property type="molecule type" value="Genomic_DNA"/>
</dbReference>
<proteinExistence type="predicted"/>